<evidence type="ECO:0000256" key="18">
    <source>
        <dbReference type="SAM" id="MobiDB-lite"/>
    </source>
</evidence>
<evidence type="ECO:0000256" key="1">
    <source>
        <dbReference type="ARBA" id="ARBA00001946"/>
    </source>
</evidence>
<dbReference type="InterPro" id="IPR027417">
    <property type="entry name" value="P-loop_NTPase"/>
</dbReference>
<dbReference type="VEuPathDB" id="FungiDB:BCV72DRAFT_99659"/>
<dbReference type="GO" id="GO:0005525">
    <property type="term" value="F:GTP binding"/>
    <property type="evidence" value="ECO:0007669"/>
    <property type="project" value="UniProtKB-KW"/>
</dbReference>
<evidence type="ECO:0000256" key="11">
    <source>
        <dbReference type="ARBA" id="ARBA00022842"/>
    </source>
</evidence>
<keyword evidence="17" id="KW-0175">Coiled coil</keyword>
<sequence length="716" mass="81969">MRCSVTVLAPECNFILPRAHFNIDQMNLYLCVYLGWRIKEDIRHPSAQDKIPPPPPELDMSGSKGMHRSKTVRNLNSASNKVKGLFKPKEKRKTEERPPITTSVSFGPGDQVIHEAYYQEEEQILQRMSNEQTIKESPEDEQLQQELEQLNELIALRTSEIQAEKMKREKLQTDLVEAQKAYKEREAEYSAIEHNFFEHTRAIRATDDDLSTIRDSFKLLKYSIARLIMTLNKKADKAKAAEKFVKTWPHLAILNPENGELEPSFINLLSEKLVHEHLVKSVFNVPVYPGLKVNDAYDALHRWLNAHSSQFSVRLRQQMAAVIAKSGKESEIQAAAQKEKQRIATEIYDDLAEIYHPFLRENDSTVGDEKSYYHKICDIVEKALKLAIAIRGQDVEITTVTIEEGKQPFEEETMTEVKGRTSGTVRFSICPAFVGGDREHGFLEKVNFRLYQPISGYEPLPITTTTKDEERVFCIEPNRDPLQHFVLLPIGKTGAGKSSLLNTMFDDDLFKAKAGARSVTDRISERTGIWAIDDDVKKIITAADTPGLGDSMHRDQQFQVAFRDYIQDVGHRLGIDAFLLVFQYDSPLNSVMSILEGFHKLMDVFEPKNWWNHVILVFTRVDYYPNLKFPPTVLHKKQSISEVLIHSIQKKYGLNQPPKYAFMSSKPRQCSHAKKGVCDCSAILKYHTDQMKTLKSRISAVVVENEGERWRPLCDV</sequence>
<dbReference type="OMA" id="EMEPATW"/>
<keyword evidence="5" id="KW-0934">Plastid</keyword>
<dbReference type="PANTHER" id="PTHR10903:SF135">
    <property type="entry name" value="TRANSLOCASE OF CHLOROPLAST 120, CHLOROPLASTIC-RELATED"/>
    <property type="match status" value="1"/>
</dbReference>
<evidence type="ECO:0000256" key="3">
    <source>
        <dbReference type="ARBA" id="ARBA00022448"/>
    </source>
</evidence>
<evidence type="ECO:0000256" key="9">
    <source>
        <dbReference type="ARBA" id="ARBA00022801"/>
    </source>
</evidence>
<dbReference type="Gene3D" id="3.40.50.300">
    <property type="entry name" value="P-loop containing nucleotide triphosphate hydrolases"/>
    <property type="match status" value="1"/>
</dbReference>
<evidence type="ECO:0000256" key="16">
    <source>
        <dbReference type="ARBA" id="ARBA00024013"/>
    </source>
</evidence>
<evidence type="ECO:0000256" key="14">
    <source>
        <dbReference type="ARBA" id="ARBA00023134"/>
    </source>
</evidence>
<dbReference type="SUPFAM" id="SSF52540">
    <property type="entry name" value="P-loop containing nucleoside triphosphate hydrolases"/>
    <property type="match status" value="1"/>
</dbReference>
<evidence type="ECO:0000256" key="7">
    <source>
        <dbReference type="ARBA" id="ARBA00022723"/>
    </source>
</evidence>
<dbReference type="Proteomes" id="UP000242381">
    <property type="component" value="Unassembled WGS sequence"/>
</dbReference>
<evidence type="ECO:0000256" key="4">
    <source>
        <dbReference type="ARBA" id="ARBA00022528"/>
    </source>
</evidence>
<organism evidence="20 21">
    <name type="scientific">Rhizopus microsporus</name>
    <dbReference type="NCBI Taxonomy" id="58291"/>
    <lineage>
        <taxon>Eukaryota</taxon>
        <taxon>Fungi</taxon>
        <taxon>Fungi incertae sedis</taxon>
        <taxon>Mucoromycota</taxon>
        <taxon>Mucoromycotina</taxon>
        <taxon>Mucoromycetes</taxon>
        <taxon>Mucorales</taxon>
        <taxon>Mucorineae</taxon>
        <taxon>Rhizopodaceae</taxon>
        <taxon>Rhizopus</taxon>
    </lineage>
</organism>
<evidence type="ECO:0000313" key="21">
    <source>
        <dbReference type="Proteomes" id="UP000242381"/>
    </source>
</evidence>
<keyword evidence="3" id="KW-0813">Transport</keyword>
<dbReference type="GO" id="GO:0016787">
    <property type="term" value="F:hydrolase activity"/>
    <property type="evidence" value="ECO:0007669"/>
    <property type="project" value="UniProtKB-KW"/>
</dbReference>
<evidence type="ECO:0000256" key="13">
    <source>
        <dbReference type="ARBA" id="ARBA00022989"/>
    </source>
</evidence>
<keyword evidence="13" id="KW-1133">Transmembrane helix</keyword>
<feature type="domain" description="AIG1-type G" evidence="19">
    <location>
        <begin position="488"/>
        <end position="629"/>
    </location>
</feature>
<dbReference type="InterPro" id="IPR006703">
    <property type="entry name" value="G_AIG1"/>
</dbReference>
<dbReference type="PANTHER" id="PTHR10903">
    <property type="entry name" value="GTPASE, IMAP FAMILY MEMBER-RELATED"/>
    <property type="match status" value="1"/>
</dbReference>
<keyword evidence="4" id="KW-0150">Chloroplast</keyword>
<keyword evidence="10" id="KW-1002">Plastid outer membrane</keyword>
<evidence type="ECO:0000256" key="12">
    <source>
        <dbReference type="ARBA" id="ARBA00022927"/>
    </source>
</evidence>
<name>A0A1X0S971_RHIZD</name>
<dbReference type="GO" id="GO:0046872">
    <property type="term" value="F:metal ion binding"/>
    <property type="evidence" value="ECO:0007669"/>
    <property type="project" value="UniProtKB-KW"/>
</dbReference>
<feature type="coiled-coil region" evidence="17">
    <location>
        <begin position="140"/>
        <end position="195"/>
    </location>
</feature>
<accession>A0A1X0S971</accession>
<dbReference type="GO" id="GO:0016020">
    <property type="term" value="C:membrane"/>
    <property type="evidence" value="ECO:0007669"/>
    <property type="project" value="UniProtKB-SubCell"/>
</dbReference>
<evidence type="ECO:0000313" key="20">
    <source>
        <dbReference type="EMBL" id="ORE20688.1"/>
    </source>
</evidence>
<evidence type="ECO:0000256" key="17">
    <source>
        <dbReference type="SAM" id="Coils"/>
    </source>
</evidence>
<feature type="region of interest" description="Disordered" evidence="18">
    <location>
        <begin position="85"/>
        <end position="106"/>
    </location>
</feature>
<keyword evidence="12" id="KW-0653">Protein transport</keyword>
<dbReference type="AlphaFoldDB" id="A0A1X0S971"/>
<keyword evidence="15" id="KW-0472">Membrane</keyword>
<dbReference type="VEuPathDB" id="FungiDB:BCV72DRAFT_99688"/>
<gene>
    <name evidence="20" type="ORF">BCV71DRAFT_254083</name>
</gene>
<keyword evidence="11" id="KW-0460">Magnesium</keyword>
<comment type="cofactor">
    <cofactor evidence="1">
        <name>Mg(2+)</name>
        <dbReference type="ChEBI" id="CHEBI:18420"/>
    </cofactor>
</comment>
<dbReference type="GO" id="GO:0015031">
    <property type="term" value="P:protein transport"/>
    <property type="evidence" value="ECO:0007669"/>
    <property type="project" value="UniProtKB-KW"/>
</dbReference>
<keyword evidence="6" id="KW-0812">Transmembrane</keyword>
<protein>
    <recommendedName>
        <fullName evidence="19">AIG1-type G domain-containing protein</fullName>
    </recommendedName>
</protein>
<evidence type="ECO:0000256" key="8">
    <source>
        <dbReference type="ARBA" id="ARBA00022741"/>
    </source>
</evidence>
<evidence type="ECO:0000256" key="10">
    <source>
        <dbReference type="ARBA" id="ARBA00022805"/>
    </source>
</evidence>
<dbReference type="InterPro" id="IPR045058">
    <property type="entry name" value="GIMA/IAN/Toc"/>
</dbReference>
<dbReference type="EMBL" id="KV921290">
    <property type="protein sequence ID" value="ORE20688.1"/>
    <property type="molecule type" value="Genomic_DNA"/>
</dbReference>
<keyword evidence="8" id="KW-0547">Nucleotide-binding</keyword>
<evidence type="ECO:0000256" key="15">
    <source>
        <dbReference type="ARBA" id="ARBA00023136"/>
    </source>
</evidence>
<evidence type="ECO:0000256" key="6">
    <source>
        <dbReference type="ARBA" id="ARBA00022692"/>
    </source>
</evidence>
<comment type="subcellular location">
    <subcellularLocation>
        <location evidence="2">Membrane</location>
        <topology evidence="2">Single-pass membrane protein</topology>
    </subcellularLocation>
    <subcellularLocation>
        <location evidence="16">Plastid</location>
        <location evidence="16">Chloroplast outer membrane</location>
    </subcellularLocation>
</comment>
<feature type="region of interest" description="Disordered" evidence="18">
    <location>
        <begin position="45"/>
        <end position="67"/>
    </location>
</feature>
<reference evidence="20 21" key="1">
    <citation type="journal article" date="2016" name="Proc. Natl. Acad. Sci. U.S.A.">
        <title>Lipid metabolic changes in an early divergent fungus govern the establishment of a mutualistic symbiosis with endobacteria.</title>
        <authorList>
            <person name="Lastovetsky O.A."/>
            <person name="Gaspar M.L."/>
            <person name="Mondo S.J."/>
            <person name="LaButti K.M."/>
            <person name="Sandor L."/>
            <person name="Grigoriev I.V."/>
            <person name="Henry S.A."/>
            <person name="Pawlowska T.E."/>
        </authorList>
    </citation>
    <scope>NUCLEOTIDE SEQUENCE [LARGE SCALE GENOMIC DNA]</scope>
    <source>
        <strain evidence="20 21">ATCC 11559</strain>
    </source>
</reference>
<dbReference type="Pfam" id="PF04548">
    <property type="entry name" value="AIG1"/>
    <property type="match status" value="1"/>
</dbReference>
<keyword evidence="14" id="KW-0342">GTP-binding</keyword>
<evidence type="ECO:0000259" key="19">
    <source>
        <dbReference type="Pfam" id="PF04548"/>
    </source>
</evidence>
<keyword evidence="7" id="KW-0479">Metal-binding</keyword>
<evidence type="ECO:0000256" key="5">
    <source>
        <dbReference type="ARBA" id="ARBA00022640"/>
    </source>
</evidence>
<keyword evidence="9" id="KW-0378">Hydrolase</keyword>
<proteinExistence type="predicted"/>
<evidence type="ECO:0000256" key="2">
    <source>
        <dbReference type="ARBA" id="ARBA00004167"/>
    </source>
</evidence>